<gene>
    <name evidence="4" type="ORF">EJ08DRAFT_693148</name>
</gene>
<dbReference type="EMBL" id="MU007014">
    <property type="protein sequence ID" value="KAF2435267.1"/>
    <property type="molecule type" value="Genomic_DNA"/>
</dbReference>
<comment type="caution">
    <text evidence="4">The sequence shown here is derived from an EMBL/GenBank/DDBJ whole genome shotgun (WGS) entry which is preliminary data.</text>
</comment>
<dbReference type="AlphaFoldDB" id="A0A9P4P0Z0"/>
<dbReference type="InterPro" id="IPR036686">
    <property type="entry name" value="Class_II_Hydrophobin_sf"/>
</dbReference>
<dbReference type="InterPro" id="IPR010636">
    <property type="entry name" value="Class_II_hydrophobin"/>
</dbReference>
<reference evidence="4" key="1">
    <citation type="journal article" date="2020" name="Stud. Mycol.">
        <title>101 Dothideomycetes genomes: a test case for predicting lifestyles and emergence of pathogens.</title>
        <authorList>
            <person name="Haridas S."/>
            <person name="Albert R."/>
            <person name="Binder M."/>
            <person name="Bloem J."/>
            <person name="Labutti K."/>
            <person name="Salamov A."/>
            <person name="Andreopoulos B."/>
            <person name="Baker S."/>
            <person name="Barry K."/>
            <person name="Bills G."/>
            <person name="Bluhm B."/>
            <person name="Cannon C."/>
            <person name="Castanera R."/>
            <person name="Culley D."/>
            <person name="Daum C."/>
            <person name="Ezra D."/>
            <person name="Gonzalez J."/>
            <person name="Henrissat B."/>
            <person name="Kuo A."/>
            <person name="Liang C."/>
            <person name="Lipzen A."/>
            <person name="Lutzoni F."/>
            <person name="Magnuson J."/>
            <person name="Mondo S."/>
            <person name="Nolan M."/>
            <person name="Ohm R."/>
            <person name="Pangilinan J."/>
            <person name="Park H.-J."/>
            <person name="Ramirez L."/>
            <person name="Alfaro M."/>
            <person name="Sun H."/>
            <person name="Tritt A."/>
            <person name="Yoshinaga Y."/>
            <person name="Zwiers L.-H."/>
            <person name="Turgeon B."/>
            <person name="Goodwin S."/>
            <person name="Spatafora J."/>
            <person name="Crous P."/>
            <person name="Grigoriev I."/>
        </authorList>
    </citation>
    <scope>NUCLEOTIDE SEQUENCE</scope>
    <source>
        <strain evidence="4">CBS 130266</strain>
    </source>
</reference>
<keyword evidence="2" id="KW-1015">Disulfide bond</keyword>
<evidence type="ECO:0000256" key="3">
    <source>
        <dbReference type="SAM" id="SignalP"/>
    </source>
</evidence>
<evidence type="ECO:0008006" key="6">
    <source>
        <dbReference type="Google" id="ProtNLM"/>
    </source>
</evidence>
<dbReference type="Gene3D" id="3.20.120.10">
    <property type="entry name" value="Hydrophobin"/>
    <property type="match status" value="1"/>
</dbReference>
<sequence length="92" mass="9793">MRSFAIFSIISLALAAPLLEERQYLPVCLGTYGNAQCCATDVLGLADLNCENPSATPTDKQNFVDLCSAVGQQARCCAIPILDQALLCETPV</sequence>
<evidence type="ECO:0000256" key="1">
    <source>
        <dbReference type="ARBA" id="ARBA00009576"/>
    </source>
</evidence>
<dbReference type="SUPFAM" id="SSF101751">
    <property type="entry name" value="Hydrophobin II, HfbII"/>
    <property type="match status" value="1"/>
</dbReference>
<keyword evidence="3" id="KW-0732">Signal</keyword>
<dbReference type="GO" id="GO:0005576">
    <property type="term" value="C:extracellular region"/>
    <property type="evidence" value="ECO:0007669"/>
    <property type="project" value="InterPro"/>
</dbReference>
<dbReference type="OrthoDB" id="4500971at2759"/>
<dbReference type="CDD" id="cd23508">
    <property type="entry name" value="hydrophobin_II"/>
    <property type="match status" value="1"/>
</dbReference>
<proteinExistence type="inferred from homology"/>
<feature type="chain" id="PRO_5040357515" description="Hydrophobin" evidence="3">
    <location>
        <begin position="16"/>
        <end position="92"/>
    </location>
</feature>
<accession>A0A9P4P0Z0</accession>
<evidence type="ECO:0000313" key="4">
    <source>
        <dbReference type="EMBL" id="KAF2435267.1"/>
    </source>
</evidence>
<feature type="signal peptide" evidence="3">
    <location>
        <begin position="1"/>
        <end position="15"/>
    </location>
</feature>
<organism evidence="4 5">
    <name type="scientific">Tothia fuscella</name>
    <dbReference type="NCBI Taxonomy" id="1048955"/>
    <lineage>
        <taxon>Eukaryota</taxon>
        <taxon>Fungi</taxon>
        <taxon>Dikarya</taxon>
        <taxon>Ascomycota</taxon>
        <taxon>Pezizomycotina</taxon>
        <taxon>Dothideomycetes</taxon>
        <taxon>Pleosporomycetidae</taxon>
        <taxon>Venturiales</taxon>
        <taxon>Cylindrosympodiaceae</taxon>
        <taxon>Tothia</taxon>
    </lineage>
</organism>
<keyword evidence="5" id="KW-1185">Reference proteome</keyword>
<dbReference type="Pfam" id="PF06766">
    <property type="entry name" value="Hydrophobin_2"/>
    <property type="match status" value="1"/>
</dbReference>
<comment type="similarity">
    <text evidence="1">Belongs to the cerato-ulmin hydrophobin family.</text>
</comment>
<evidence type="ECO:0000313" key="5">
    <source>
        <dbReference type="Proteomes" id="UP000800235"/>
    </source>
</evidence>
<dbReference type="PANTHER" id="PTHR42341">
    <property type="entry name" value="HYDROPHOBIN"/>
    <property type="match status" value="1"/>
</dbReference>
<dbReference type="PANTHER" id="PTHR42341:SF1">
    <property type="entry name" value="HYDROPHOBIN"/>
    <property type="match status" value="1"/>
</dbReference>
<name>A0A9P4P0Z0_9PEZI</name>
<evidence type="ECO:0000256" key="2">
    <source>
        <dbReference type="ARBA" id="ARBA00023157"/>
    </source>
</evidence>
<dbReference type="Proteomes" id="UP000800235">
    <property type="component" value="Unassembled WGS sequence"/>
</dbReference>
<protein>
    <recommendedName>
        <fullName evidence="6">Hydrophobin</fullName>
    </recommendedName>
</protein>